<dbReference type="EMBL" id="JAEKJA010000013">
    <property type="protein sequence ID" value="MBJ3777180.1"/>
    <property type="molecule type" value="Genomic_DNA"/>
</dbReference>
<dbReference type="NCBIfam" id="TIGR02302">
    <property type="entry name" value="aProt_lowcomp"/>
    <property type="match status" value="1"/>
</dbReference>
<evidence type="ECO:0000256" key="1">
    <source>
        <dbReference type="SAM" id="MobiDB-lite"/>
    </source>
</evidence>
<gene>
    <name evidence="3" type="ORF">JCR33_15850</name>
</gene>
<feature type="transmembrane region" description="Helical" evidence="2">
    <location>
        <begin position="25"/>
        <end position="51"/>
    </location>
</feature>
<evidence type="ECO:0000256" key="2">
    <source>
        <dbReference type="SAM" id="Phobius"/>
    </source>
</evidence>
<protein>
    <submittedName>
        <fullName evidence="3">TIGR02302 family protein</fullName>
    </submittedName>
</protein>
<feature type="region of interest" description="Disordered" evidence="1">
    <location>
        <begin position="704"/>
        <end position="804"/>
    </location>
</feature>
<feature type="compositionally biased region" description="Basic and acidic residues" evidence="1">
    <location>
        <begin position="781"/>
        <end position="804"/>
    </location>
</feature>
<evidence type="ECO:0000313" key="4">
    <source>
        <dbReference type="Proteomes" id="UP000609531"/>
    </source>
</evidence>
<evidence type="ECO:0000313" key="3">
    <source>
        <dbReference type="EMBL" id="MBJ3777180.1"/>
    </source>
</evidence>
<feature type="compositionally biased region" description="Basic and acidic residues" evidence="1">
    <location>
        <begin position="651"/>
        <end position="667"/>
    </location>
</feature>
<accession>A0A934ISE0</accession>
<name>A0A934ISE0_9HYPH</name>
<feature type="region of interest" description="Disordered" evidence="1">
    <location>
        <begin position="600"/>
        <end position="620"/>
    </location>
</feature>
<feature type="transmembrane region" description="Helical" evidence="2">
    <location>
        <begin position="148"/>
        <end position="170"/>
    </location>
</feature>
<feature type="region of interest" description="Disordered" evidence="1">
    <location>
        <begin position="640"/>
        <end position="688"/>
    </location>
</feature>
<dbReference type="Pfam" id="PF13779">
    <property type="entry name" value="DUF4175"/>
    <property type="match status" value="1"/>
</dbReference>
<dbReference type="Proteomes" id="UP000609531">
    <property type="component" value="Unassembled WGS sequence"/>
</dbReference>
<organism evidence="3 4">
    <name type="scientific">Acuticoccus mangrovi</name>
    <dbReference type="NCBI Taxonomy" id="2796142"/>
    <lineage>
        <taxon>Bacteria</taxon>
        <taxon>Pseudomonadati</taxon>
        <taxon>Pseudomonadota</taxon>
        <taxon>Alphaproteobacteria</taxon>
        <taxon>Hyphomicrobiales</taxon>
        <taxon>Amorphaceae</taxon>
        <taxon>Acuticoccus</taxon>
    </lineage>
</organism>
<reference evidence="3" key="1">
    <citation type="submission" date="2020-12" db="EMBL/GenBank/DDBJ databases">
        <title>Bacterial taxonomy.</title>
        <authorList>
            <person name="Pan X."/>
        </authorList>
    </citation>
    <scope>NUCLEOTIDE SEQUENCE</scope>
    <source>
        <strain evidence="3">B2012</strain>
    </source>
</reference>
<keyword evidence="2" id="KW-0472">Membrane</keyword>
<comment type="caution">
    <text evidence="3">The sequence shown here is derived from an EMBL/GenBank/DDBJ whole genome shotgun (WGS) entry which is preliminary data.</text>
</comment>
<keyword evidence="2" id="KW-0812">Transmembrane</keyword>
<keyword evidence="2" id="KW-1133">Transmembrane helix</keyword>
<dbReference type="InterPro" id="IPR012683">
    <property type="entry name" value="CHP02302_TM"/>
</dbReference>
<feature type="transmembrane region" description="Helical" evidence="2">
    <location>
        <begin position="57"/>
        <end position="75"/>
    </location>
</feature>
<sequence length="837" mass="91543">MNSSLNRRLTRLILSARAAIAWERIWPAVAPMVGVVVVFLASAWMGLWIGLPSLAKIAGLAAFAILFVLAGWRLLRLRMPQREEAVRRLEAEAALDHRPLGAYEDDLASGQDPFAQSLWREHRRRAEARLAALRMSLPHADLVRHDPYAVRAAVGIIGFIGLLVGAGALAERLITPFDFNDPLVADAGPDFRLDAWVTPPAYTGRSPLFLSSATRVETGNGIRVPAGSVLTVRSQGAGAVSMTVSDGKGVHAAAMQPVGEAGEGEVVAREGNVTIDGTTAVEVTRDGHALEGWQFVADDDLPPTVQFAEAPLTNDRNGFELRYQLDDDYGIASAEAVVHPIEAPKGGRPLVEDPSFALTLPGGSGMRGSARTVQDLSSHPYAGREVSITLTATDGVGQTGESAPAIFRLPARVFTNPMAKAIVEQRAILAMDAEAQPRVIDAMDLLLLTPQDVGSAGAFLAVRAAYDDLVAAHTDDELRDMLQKMWELALMLEDDGMSDVERALQAAQERLRQALEDGASEEEIARLTQELREAMMRYMQALAERMQNQPPQQMDPNAQQLTQNDLDQMLQRIEELARQGRQEEAEALLSELQQMMQNLQMAQRGQGQQGGDPMGEDGRTLDQLGRMIQRQQQLMDETYGMNQGENGQDGRFGDRQQRRGQGGERGEGQQMSPSERAEAMRRLQQQQSELRSELEELMRRLEEQGFEPGERLGDAEGSMGEAGEALGNSEPGQAVDDQSDALQALREGAQSMAQQLAEARQPGGGGPEDTGAPRQGPGRDPLGRARREGSYADTRRLGIPDEIESQRARQILQELRKRLGDMNLPRLERDYLERLLP</sequence>
<proteinExistence type="predicted"/>
<feature type="compositionally biased region" description="Basic and acidic residues" evidence="1">
    <location>
        <begin position="704"/>
        <end position="714"/>
    </location>
</feature>
<dbReference type="AlphaFoldDB" id="A0A934ISE0"/>
<dbReference type="RefSeq" id="WP_198883083.1">
    <property type="nucleotide sequence ID" value="NZ_JAEKJA010000013.1"/>
</dbReference>
<keyword evidence="4" id="KW-1185">Reference proteome</keyword>